<evidence type="ECO:0000256" key="2">
    <source>
        <dbReference type="ARBA" id="ARBA00006730"/>
    </source>
</evidence>
<gene>
    <name evidence="11" type="ORF">GCM10011594_18620</name>
</gene>
<feature type="signal peptide" evidence="9">
    <location>
        <begin position="1"/>
        <end position="25"/>
    </location>
</feature>
<evidence type="ECO:0000256" key="3">
    <source>
        <dbReference type="ARBA" id="ARBA00022630"/>
    </source>
</evidence>
<evidence type="ECO:0000256" key="7">
    <source>
        <dbReference type="ARBA" id="ARBA00039751"/>
    </source>
</evidence>
<dbReference type="Gene3D" id="3.40.50.720">
    <property type="entry name" value="NAD(P)-binding Rossmann-like Domain"/>
    <property type="match status" value="2"/>
</dbReference>
<feature type="domain" description="FAD dependent oxidoreductase" evidence="10">
    <location>
        <begin position="49"/>
        <end position="101"/>
    </location>
</feature>
<keyword evidence="9" id="KW-0732">Signal</keyword>
<dbReference type="GO" id="GO:0019478">
    <property type="term" value="P:D-amino acid catabolic process"/>
    <property type="evidence" value="ECO:0007669"/>
    <property type="project" value="TreeGrafter"/>
</dbReference>
<dbReference type="GO" id="GO:0003884">
    <property type="term" value="F:D-amino-acid oxidase activity"/>
    <property type="evidence" value="ECO:0007669"/>
    <property type="project" value="UniProtKB-EC"/>
</dbReference>
<dbReference type="PANTHER" id="PTHR11530">
    <property type="entry name" value="D-AMINO ACID OXIDASE"/>
    <property type="match status" value="1"/>
</dbReference>
<comment type="similarity">
    <text evidence="2">Belongs to the DAMOX/DASOX family.</text>
</comment>
<dbReference type="InterPro" id="IPR006076">
    <property type="entry name" value="FAD-dep_OxRdtase"/>
</dbReference>
<evidence type="ECO:0000256" key="5">
    <source>
        <dbReference type="ARBA" id="ARBA00023002"/>
    </source>
</evidence>
<protein>
    <recommendedName>
        <fullName evidence="7">D-amino-acid oxidase</fullName>
        <ecNumber evidence="6">1.4.3.3</ecNumber>
    </recommendedName>
</protein>
<reference evidence="11" key="1">
    <citation type="journal article" date="2014" name="Int. J. Syst. Evol. Microbiol.">
        <title>Complete genome sequence of Corynebacterium casei LMG S-19264T (=DSM 44701T), isolated from a smear-ripened cheese.</title>
        <authorList>
            <consortium name="US DOE Joint Genome Institute (JGI-PGF)"/>
            <person name="Walter F."/>
            <person name="Albersmeier A."/>
            <person name="Kalinowski J."/>
            <person name="Ruckert C."/>
        </authorList>
    </citation>
    <scope>NUCLEOTIDE SEQUENCE</scope>
    <source>
        <strain evidence="11">CGMCC 4.7308</strain>
    </source>
</reference>
<name>A0A917SVT3_9ACTN</name>
<evidence type="ECO:0000256" key="4">
    <source>
        <dbReference type="ARBA" id="ARBA00022827"/>
    </source>
</evidence>
<proteinExistence type="inferred from homology"/>
<comment type="catalytic activity">
    <reaction evidence="8">
        <text>a D-alpha-amino acid + O2 + H2O = a 2-oxocarboxylate + H2O2 + NH4(+)</text>
        <dbReference type="Rhea" id="RHEA:21816"/>
        <dbReference type="ChEBI" id="CHEBI:15377"/>
        <dbReference type="ChEBI" id="CHEBI:15379"/>
        <dbReference type="ChEBI" id="CHEBI:16240"/>
        <dbReference type="ChEBI" id="CHEBI:28938"/>
        <dbReference type="ChEBI" id="CHEBI:35179"/>
        <dbReference type="ChEBI" id="CHEBI:59871"/>
        <dbReference type="EC" id="1.4.3.3"/>
    </reaction>
    <physiologicalReaction direction="left-to-right" evidence="8">
        <dbReference type="Rhea" id="RHEA:21817"/>
    </physiologicalReaction>
</comment>
<evidence type="ECO:0000313" key="11">
    <source>
        <dbReference type="EMBL" id="GGL98948.1"/>
    </source>
</evidence>
<evidence type="ECO:0000259" key="10">
    <source>
        <dbReference type="Pfam" id="PF01266"/>
    </source>
</evidence>
<dbReference type="EC" id="1.4.3.3" evidence="6"/>
<dbReference type="AlphaFoldDB" id="A0A917SVT3"/>
<dbReference type="PROSITE" id="PS51257">
    <property type="entry name" value="PROKAR_LIPOPROTEIN"/>
    <property type="match status" value="1"/>
</dbReference>
<evidence type="ECO:0000313" key="12">
    <source>
        <dbReference type="Proteomes" id="UP000655208"/>
    </source>
</evidence>
<keyword evidence="5" id="KW-0560">Oxidoreductase</keyword>
<dbReference type="PANTHER" id="PTHR11530:SF11">
    <property type="entry name" value="D-ASPARTATE OXIDASE"/>
    <property type="match status" value="1"/>
</dbReference>
<dbReference type="GO" id="GO:0005737">
    <property type="term" value="C:cytoplasm"/>
    <property type="evidence" value="ECO:0007669"/>
    <property type="project" value="TreeGrafter"/>
</dbReference>
<keyword evidence="12" id="KW-1185">Reference proteome</keyword>
<dbReference type="EMBL" id="BMNA01000003">
    <property type="protein sequence ID" value="GGL98948.1"/>
    <property type="molecule type" value="Genomic_DNA"/>
</dbReference>
<comment type="cofactor">
    <cofactor evidence="1">
        <name>FAD</name>
        <dbReference type="ChEBI" id="CHEBI:57692"/>
    </cofactor>
</comment>
<evidence type="ECO:0000256" key="9">
    <source>
        <dbReference type="SAM" id="SignalP"/>
    </source>
</evidence>
<organism evidence="11 12">
    <name type="scientific">Nakamurella endophytica</name>
    <dbReference type="NCBI Taxonomy" id="1748367"/>
    <lineage>
        <taxon>Bacteria</taxon>
        <taxon>Bacillati</taxon>
        <taxon>Actinomycetota</taxon>
        <taxon>Actinomycetes</taxon>
        <taxon>Nakamurellales</taxon>
        <taxon>Nakamurellaceae</taxon>
        <taxon>Nakamurella</taxon>
    </lineage>
</organism>
<dbReference type="Pfam" id="PF01266">
    <property type="entry name" value="DAO"/>
    <property type="match status" value="1"/>
</dbReference>
<keyword evidence="3" id="KW-0285">Flavoprotein</keyword>
<comment type="caution">
    <text evidence="11">The sequence shown here is derived from an EMBL/GenBank/DDBJ whole genome shotgun (WGS) entry which is preliminary data.</text>
</comment>
<dbReference type="GO" id="GO:0071949">
    <property type="term" value="F:FAD binding"/>
    <property type="evidence" value="ECO:0007669"/>
    <property type="project" value="InterPro"/>
</dbReference>
<reference evidence="11" key="2">
    <citation type="submission" date="2020-09" db="EMBL/GenBank/DDBJ databases">
        <authorList>
            <person name="Sun Q."/>
            <person name="Zhou Y."/>
        </authorList>
    </citation>
    <scope>NUCLEOTIDE SEQUENCE</scope>
    <source>
        <strain evidence="11">CGMCC 4.7308</strain>
    </source>
</reference>
<accession>A0A917SVT3</accession>
<dbReference type="InterPro" id="IPR023209">
    <property type="entry name" value="DAO"/>
</dbReference>
<dbReference type="SUPFAM" id="SSF51971">
    <property type="entry name" value="Nucleotide-binding domain"/>
    <property type="match status" value="1"/>
</dbReference>
<dbReference type="InterPro" id="IPR006181">
    <property type="entry name" value="D-amino_acid_oxidase_CS"/>
</dbReference>
<evidence type="ECO:0000256" key="8">
    <source>
        <dbReference type="ARBA" id="ARBA00049547"/>
    </source>
</evidence>
<evidence type="ECO:0000256" key="6">
    <source>
        <dbReference type="ARBA" id="ARBA00039101"/>
    </source>
</evidence>
<sequence length="163" mass="16655">MSTEFTRRTALLTGLLAVTGAGALAGCVTNAKPDDAPPGGQPVVDVSKDRVIKQVAGLRPFRSSGFRVGSERIGTKTVIHNYGHGGCGVTLSWGTAKMALDLALRTPHRAAAVLGCGVIGLTTARLLQDHGFDVQIYAAALPPDTTSNVAAGVFGVTDVADGT</sequence>
<dbReference type="Proteomes" id="UP000655208">
    <property type="component" value="Unassembled WGS sequence"/>
</dbReference>
<evidence type="ECO:0000256" key="1">
    <source>
        <dbReference type="ARBA" id="ARBA00001974"/>
    </source>
</evidence>
<keyword evidence="4" id="KW-0274">FAD</keyword>
<dbReference type="PROSITE" id="PS00677">
    <property type="entry name" value="DAO"/>
    <property type="match status" value="1"/>
</dbReference>
<feature type="chain" id="PRO_5038607483" description="D-amino-acid oxidase" evidence="9">
    <location>
        <begin position="26"/>
        <end position="163"/>
    </location>
</feature>